<name>A0A3B0VYR4_9ZZZZ</name>
<organism evidence="2">
    <name type="scientific">hydrothermal vent metagenome</name>
    <dbReference type="NCBI Taxonomy" id="652676"/>
    <lineage>
        <taxon>unclassified sequences</taxon>
        <taxon>metagenomes</taxon>
        <taxon>ecological metagenomes</taxon>
    </lineage>
</organism>
<protein>
    <submittedName>
        <fullName evidence="2">Uncharacterized protein</fullName>
    </submittedName>
</protein>
<evidence type="ECO:0000313" key="2">
    <source>
        <dbReference type="EMBL" id="VAW37426.1"/>
    </source>
</evidence>
<accession>A0A3B0VYR4</accession>
<feature type="transmembrane region" description="Helical" evidence="1">
    <location>
        <begin position="85"/>
        <end position="103"/>
    </location>
</feature>
<keyword evidence="1" id="KW-0472">Membrane</keyword>
<reference evidence="2" key="1">
    <citation type="submission" date="2018-06" db="EMBL/GenBank/DDBJ databases">
        <authorList>
            <person name="Zhirakovskaya E."/>
        </authorList>
    </citation>
    <scope>NUCLEOTIDE SEQUENCE</scope>
</reference>
<proteinExistence type="predicted"/>
<feature type="transmembrane region" description="Helical" evidence="1">
    <location>
        <begin position="12"/>
        <end position="32"/>
    </location>
</feature>
<dbReference type="EMBL" id="UOEU01000665">
    <property type="protein sequence ID" value="VAW37426.1"/>
    <property type="molecule type" value="Genomic_DNA"/>
</dbReference>
<feature type="transmembrane region" description="Helical" evidence="1">
    <location>
        <begin position="110"/>
        <end position="128"/>
    </location>
</feature>
<evidence type="ECO:0000256" key="1">
    <source>
        <dbReference type="SAM" id="Phobius"/>
    </source>
</evidence>
<keyword evidence="1" id="KW-1133">Transmembrane helix</keyword>
<sequence>MNHPFLQNKPFRITGFIGIVVILVSLALLGIFPKEAPKMPEGFNTPILAFEFVKTNQEVLDLFGTDAEVRAELVQAFDLGNWVDFVYMLLYSAFLFRFAGTAVKQSGHKLFYVGSLLAGVIFLGVNRAKFSCLQLFASLPVLK</sequence>
<dbReference type="AlphaFoldDB" id="A0A3B0VYR4"/>
<gene>
    <name evidence="2" type="ORF">MNBD_CHLOROFLEXI01-3346</name>
</gene>
<keyword evidence="1" id="KW-0812">Transmembrane</keyword>